<dbReference type="EC" id="2.7.4.6" evidence="3 11"/>
<feature type="binding site" evidence="9">
    <location>
        <position position="107"/>
    </location>
    <ligand>
        <name>ATP</name>
        <dbReference type="ChEBI" id="CHEBI:30616"/>
    </ligand>
</feature>
<dbReference type="PRINTS" id="PR01243">
    <property type="entry name" value="NUCDPKINASE"/>
</dbReference>
<feature type="active site" description="Pros-phosphohistidine intermediate" evidence="9">
    <location>
        <position position="120"/>
    </location>
</feature>
<dbReference type="InterPro" id="IPR023005">
    <property type="entry name" value="Nucleoside_diP_kinase_AS"/>
</dbReference>
<dbReference type="RefSeq" id="XP_007764802.1">
    <property type="nucleotide sequence ID" value="XM_007766612.1"/>
</dbReference>
<dbReference type="EMBL" id="JH711574">
    <property type="protein sequence ID" value="EIW85262.1"/>
    <property type="molecule type" value="Genomic_DNA"/>
</dbReference>
<feature type="binding site" evidence="9">
    <location>
        <position position="14"/>
    </location>
    <ligand>
        <name>ATP</name>
        <dbReference type="ChEBI" id="CHEBI:30616"/>
    </ligand>
</feature>
<dbReference type="GO" id="GO:0006241">
    <property type="term" value="P:CTP biosynthetic process"/>
    <property type="evidence" value="ECO:0007669"/>
    <property type="project" value="InterPro"/>
</dbReference>
<dbReference type="GeneID" id="19199350"/>
<dbReference type="PANTHER" id="PTHR11349">
    <property type="entry name" value="NUCLEOSIDE DIPHOSPHATE KINASE"/>
    <property type="match status" value="1"/>
</dbReference>
<keyword evidence="14" id="KW-1185">Reference proteome</keyword>
<feature type="binding site" evidence="9">
    <location>
        <position position="62"/>
    </location>
    <ligand>
        <name>ATP</name>
        <dbReference type="ChEBI" id="CHEBI:30616"/>
    </ligand>
</feature>
<comment type="catalytic activity">
    <reaction evidence="11">
        <text>a 2'-deoxyribonucleoside 5'-diphosphate + ATP = a 2'-deoxyribonucleoside 5'-triphosphate + ADP</text>
        <dbReference type="Rhea" id="RHEA:44640"/>
        <dbReference type="ChEBI" id="CHEBI:30616"/>
        <dbReference type="ChEBI" id="CHEBI:61560"/>
        <dbReference type="ChEBI" id="CHEBI:73316"/>
        <dbReference type="ChEBI" id="CHEBI:456216"/>
        <dbReference type="EC" id="2.7.4.6"/>
    </reaction>
</comment>
<proteinExistence type="inferred from homology"/>
<dbReference type="NCBIfam" id="NF001908">
    <property type="entry name" value="PRK00668.1"/>
    <property type="match status" value="1"/>
</dbReference>
<evidence type="ECO:0000313" key="14">
    <source>
        <dbReference type="Proteomes" id="UP000053558"/>
    </source>
</evidence>
<dbReference type="HAMAP" id="MF_00451">
    <property type="entry name" value="NDP_kinase"/>
    <property type="match status" value="1"/>
</dbReference>
<evidence type="ECO:0000256" key="1">
    <source>
        <dbReference type="ARBA" id="ARBA00001946"/>
    </source>
</evidence>
<dbReference type="Gene3D" id="3.30.70.141">
    <property type="entry name" value="Nucleoside diphosphate kinase-like domain"/>
    <property type="match status" value="1"/>
</dbReference>
<evidence type="ECO:0000256" key="6">
    <source>
        <dbReference type="ARBA" id="ARBA00022741"/>
    </source>
</evidence>
<dbReference type="OMA" id="QHYGEHK"/>
<evidence type="ECO:0000256" key="7">
    <source>
        <dbReference type="ARBA" id="ARBA00022777"/>
    </source>
</evidence>
<dbReference type="Proteomes" id="UP000053558">
    <property type="component" value="Unassembled WGS sequence"/>
</dbReference>
<keyword evidence="5 11" id="KW-0808">Transferase</keyword>
<dbReference type="Pfam" id="PF00334">
    <property type="entry name" value="NDK"/>
    <property type="match status" value="1"/>
</dbReference>
<dbReference type="CDD" id="cd04413">
    <property type="entry name" value="NDPk_I"/>
    <property type="match status" value="1"/>
</dbReference>
<evidence type="ECO:0000256" key="9">
    <source>
        <dbReference type="PROSITE-ProRule" id="PRU00706"/>
    </source>
</evidence>
<dbReference type="InterPro" id="IPR001564">
    <property type="entry name" value="Nucleoside_diP_kinase"/>
</dbReference>
<reference evidence="14" key="1">
    <citation type="journal article" date="2012" name="Science">
        <title>The Paleozoic origin of enzymatic lignin decomposition reconstructed from 31 fungal genomes.</title>
        <authorList>
            <person name="Floudas D."/>
            <person name="Binder M."/>
            <person name="Riley R."/>
            <person name="Barry K."/>
            <person name="Blanchette R.A."/>
            <person name="Henrissat B."/>
            <person name="Martinez A.T."/>
            <person name="Otillar R."/>
            <person name="Spatafora J.W."/>
            <person name="Yadav J.S."/>
            <person name="Aerts A."/>
            <person name="Benoit I."/>
            <person name="Boyd A."/>
            <person name="Carlson A."/>
            <person name="Copeland A."/>
            <person name="Coutinho P.M."/>
            <person name="de Vries R.P."/>
            <person name="Ferreira P."/>
            <person name="Findley K."/>
            <person name="Foster B."/>
            <person name="Gaskell J."/>
            <person name="Glotzer D."/>
            <person name="Gorecki P."/>
            <person name="Heitman J."/>
            <person name="Hesse C."/>
            <person name="Hori C."/>
            <person name="Igarashi K."/>
            <person name="Jurgens J.A."/>
            <person name="Kallen N."/>
            <person name="Kersten P."/>
            <person name="Kohler A."/>
            <person name="Kuees U."/>
            <person name="Kumar T.K.A."/>
            <person name="Kuo A."/>
            <person name="LaButti K."/>
            <person name="Larrondo L.F."/>
            <person name="Lindquist E."/>
            <person name="Ling A."/>
            <person name="Lombard V."/>
            <person name="Lucas S."/>
            <person name="Lundell T."/>
            <person name="Martin R."/>
            <person name="McLaughlin D.J."/>
            <person name="Morgenstern I."/>
            <person name="Morin E."/>
            <person name="Murat C."/>
            <person name="Nagy L.G."/>
            <person name="Nolan M."/>
            <person name="Ohm R.A."/>
            <person name="Patyshakuliyeva A."/>
            <person name="Rokas A."/>
            <person name="Ruiz-Duenas F.J."/>
            <person name="Sabat G."/>
            <person name="Salamov A."/>
            <person name="Samejima M."/>
            <person name="Schmutz J."/>
            <person name="Slot J.C."/>
            <person name="St John F."/>
            <person name="Stenlid J."/>
            <person name="Sun H."/>
            <person name="Sun S."/>
            <person name="Syed K."/>
            <person name="Tsang A."/>
            <person name="Wiebenga A."/>
            <person name="Young D."/>
            <person name="Pisabarro A."/>
            <person name="Eastwood D.C."/>
            <person name="Martin F."/>
            <person name="Cullen D."/>
            <person name="Grigoriev I.V."/>
            <person name="Hibbett D.S."/>
        </authorList>
    </citation>
    <scope>NUCLEOTIDE SEQUENCE [LARGE SCALE GENOMIC DNA]</scope>
    <source>
        <strain evidence="14">RWD-64-598 SS2</strain>
    </source>
</reference>
<feature type="binding site" evidence="9">
    <location>
        <position position="96"/>
    </location>
    <ligand>
        <name>ATP</name>
        <dbReference type="ChEBI" id="CHEBI:30616"/>
    </ligand>
</feature>
<dbReference type="GO" id="GO:0004550">
    <property type="term" value="F:nucleoside diphosphate kinase activity"/>
    <property type="evidence" value="ECO:0007669"/>
    <property type="project" value="UniProtKB-EC"/>
</dbReference>
<dbReference type="InterPro" id="IPR034907">
    <property type="entry name" value="NDK-like_dom"/>
</dbReference>
<dbReference type="GO" id="GO:0006183">
    <property type="term" value="P:GTP biosynthetic process"/>
    <property type="evidence" value="ECO:0007669"/>
    <property type="project" value="InterPro"/>
</dbReference>
<keyword evidence="6 11" id="KW-0547">Nucleotide-binding</keyword>
<dbReference type="GO" id="GO:0006228">
    <property type="term" value="P:UTP biosynthetic process"/>
    <property type="evidence" value="ECO:0007669"/>
    <property type="project" value="InterPro"/>
</dbReference>
<keyword evidence="7 11" id="KW-0418">Kinase</keyword>
<accession>A0A5M3N1J0</accession>
<name>A0A5M3N1J0_CONPW</name>
<comment type="similarity">
    <text evidence="2 9 10">Belongs to the NDK family.</text>
</comment>
<evidence type="ECO:0000256" key="10">
    <source>
        <dbReference type="RuleBase" id="RU004011"/>
    </source>
</evidence>
<evidence type="ECO:0000256" key="3">
    <source>
        <dbReference type="ARBA" id="ARBA00012966"/>
    </source>
</evidence>
<evidence type="ECO:0000259" key="12">
    <source>
        <dbReference type="SMART" id="SM00562"/>
    </source>
</evidence>
<evidence type="ECO:0000256" key="4">
    <source>
        <dbReference type="ARBA" id="ARBA00017632"/>
    </source>
</evidence>
<evidence type="ECO:0000313" key="13">
    <source>
        <dbReference type="EMBL" id="EIW85262.1"/>
    </source>
</evidence>
<organism evidence="13 14">
    <name type="scientific">Coniophora puteana (strain RWD-64-598)</name>
    <name type="common">Brown rot fungus</name>
    <dbReference type="NCBI Taxonomy" id="741705"/>
    <lineage>
        <taxon>Eukaryota</taxon>
        <taxon>Fungi</taxon>
        <taxon>Dikarya</taxon>
        <taxon>Basidiomycota</taxon>
        <taxon>Agaricomycotina</taxon>
        <taxon>Agaricomycetes</taxon>
        <taxon>Agaricomycetidae</taxon>
        <taxon>Boletales</taxon>
        <taxon>Coniophorineae</taxon>
        <taxon>Coniophoraceae</taxon>
        <taxon>Coniophora</taxon>
    </lineage>
</organism>
<comment type="cofactor">
    <cofactor evidence="1">
        <name>Mg(2+)</name>
        <dbReference type="ChEBI" id="CHEBI:18420"/>
    </cofactor>
</comment>
<dbReference type="KEGG" id="cput:CONPUDRAFT_117975"/>
<dbReference type="AlphaFoldDB" id="A0A5M3N1J0"/>
<protein>
    <recommendedName>
        <fullName evidence="4 11">Nucleoside diphosphate kinase</fullName>
        <ecNumber evidence="3 11">2.7.4.6</ecNumber>
    </recommendedName>
</protein>
<feature type="binding site" evidence="9">
    <location>
        <position position="117"/>
    </location>
    <ligand>
        <name>ATP</name>
        <dbReference type="ChEBI" id="CHEBI:30616"/>
    </ligand>
</feature>
<dbReference type="SUPFAM" id="SSF54919">
    <property type="entry name" value="Nucleoside diphosphate kinase, NDK"/>
    <property type="match status" value="1"/>
</dbReference>
<sequence length="153" mass="16804">MAPNNKEQTYIMVKPDGVQRGLVGEILSRFEKRGFKLVALKLATPSKEHLEKHYADLSDKAFFPGLIQYMLSGPVVAMVWEGLDAVKTGRVMLGATNPLASAPGTIRGDYALAVGRNICHGSDSVESANKEIGLWFPEGFAQYTLLQETMIFE</sequence>
<evidence type="ECO:0000256" key="5">
    <source>
        <dbReference type="ARBA" id="ARBA00022679"/>
    </source>
</evidence>
<gene>
    <name evidence="13" type="ORF">CONPUDRAFT_117975</name>
</gene>
<evidence type="ECO:0000256" key="2">
    <source>
        <dbReference type="ARBA" id="ARBA00008142"/>
    </source>
</evidence>
<comment type="caution">
    <text evidence="13">The sequence shown here is derived from an EMBL/GenBank/DDBJ whole genome shotgun (WGS) entry which is preliminary data.</text>
</comment>
<keyword evidence="8 11" id="KW-0067">ATP-binding</keyword>
<evidence type="ECO:0000256" key="11">
    <source>
        <dbReference type="RuleBase" id="RU004013"/>
    </source>
</evidence>
<dbReference type="FunFam" id="3.30.70.141:FF:000002">
    <property type="entry name" value="Nucleoside diphosphate kinase"/>
    <property type="match status" value="1"/>
</dbReference>
<dbReference type="GO" id="GO:0005524">
    <property type="term" value="F:ATP binding"/>
    <property type="evidence" value="ECO:0007669"/>
    <property type="project" value="UniProtKB-KW"/>
</dbReference>
<dbReference type="SMART" id="SM00562">
    <property type="entry name" value="NDK"/>
    <property type="match status" value="1"/>
</dbReference>
<dbReference type="OrthoDB" id="2162449at2759"/>
<feature type="binding site" evidence="9">
    <location>
        <position position="90"/>
    </location>
    <ligand>
        <name>ATP</name>
        <dbReference type="ChEBI" id="CHEBI:30616"/>
    </ligand>
</feature>
<feature type="domain" description="Nucleoside diphosphate kinase-like" evidence="12">
    <location>
        <begin position="6"/>
        <end position="142"/>
    </location>
</feature>
<evidence type="ECO:0000256" key="8">
    <source>
        <dbReference type="ARBA" id="ARBA00022840"/>
    </source>
</evidence>
<dbReference type="PROSITE" id="PS51374">
    <property type="entry name" value="NDPK_LIKE"/>
    <property type="match status" value="1"/>
</dbReference>
<dbReference type="InterPro" id="IPR036850">
    <property type="entry name" value="NDK-like_dom_sf"/>
</dbReference>
<dbReference type="PROSITE" id="PS00469">
    <property type="entry name" value="NDPK"/>
    <property type="match status" value="1"/>
</dbReference>